<dbReference type="InterPro" id="IPR036034">
    <property type="entry name" value="PDZ_sf"/>
</dbReference>
<dbReference type="InterPro" id="IPR001683">
    <property type="entry name" value="PX_dom"/>
</dbReference>
<dbReference type="InterPro" id="IPR001478">
    <property type="entry name" value="PDZ"/>
</dbReference>
<dbReference type="InterPro" id="IPR037827">
    <property type="entry name" value="SNX27_FERM-like_dom"/>
</dbReference>
<evidence type="ECO:0000256" key="2">
    <source>
        <dbReference type="ARBA" id="ARBA00004412"/>
    </source>
</evidence>
<dbReference type="CDD" id="cd13338">
    <property type="entry name" value="FERM-like_C_SNX27"/>
    <property type="match status" value="1"/>
</dbReference>
<feature type="domain" description="PDZ" evidence="6">
    <location>
        <begin position="16"/>
        <end position="109"/>
    </location>
</feature>
<dbReference type="Gene3D" id="3.30.1520.10">
    <property type="entry name" value="Phox-like domain"/>
    <property type="match status" value="1"/>
</dbReference>
<dbReference type="PANTHER" id="PTHR12431:SF19">
    <property type="entry name" value="SORTING NEXIN-27"/>
    <property type="match status" value="1"/>
</dbReference>
<protein>
    <submittedName>
        <fullName evidence="9">Sorting nexin-27</fullName>
    </submittedName>
</protein>
<dbReference type="Gene3D" id="1.20.80.60">
    <property type="match status" value="1"/>
</dbReference>
<feature type="domain" description="PX" evidence="7">
    <location>
        <begin position="135"/>
        <end position="243"/>
    </location>
</feature>
<dbReference type="PANTHER" id="PTHR12431">
    <property type="entry name" value="SORTING NEXIN 17 AND 27"/>
    <property type="match status" value="1"/>
</dbReference>
<dbReference type="Gene3D" id="2.30.42.10">
    <property type="match status" value="1"/>
</dbReference>
<evidence type="ECO:0000256" key="4">
    <source>
        <dbReference type="ARBA" id="ARBA00023121"/>
    </source>
</evidence>
<dbReference type="Pfam" id="PF00788">
    <property type="entry name" value="RA"/>
    <property type="match status" value="1"/>
</dbReference>
<dbReference type="EMBL" id="IACT01000640">
    <property type="protein sequence ID" value="LAC20034.1"/>
    <property type="molecule type" value="mRNA"/>
</dbReference>
<dbReference type="PROSITE" id="PS50200">
    <property type="entry name" value="RA"/>
    <property type="match status" value="1"/>
</dbReference>
<dbReference type="GO" id="GO:0032266">
    <property type="term" value="F:phosphatidylinositol-3-phosphate binding"/>
    <property type="evidence" value="ECO:0007669"/>
    <property type="project" value="InterPro"/>
</dbReference>
<evidence type="ECO:0000259" key="8">
    <source>
        <dbReference type="PROSITE" id="PS50200"/>
    </source>
</evidence>
<dbReference type="CDD" id="cd06886">
    <property type="entry name" value="PX_SNX27"/>
    <property type="match status" value="1"/>
</dbReference>
<dbReference type="GO" id="GO:0005769">
    <property type="term" value="C:early endosome"/>
    <property type="evidence" value="ECO:0007669"/>
    <property type="project" value="UniProtKB-SubCell"/>
</dbReference>
<dbReference type="SMART" id="SM00228">
    <property type="entry name" value="PDZ"/>
    <property type="match status" value="1"/>
</dbReference>
<dbReference type="SUPFAM" id="SSF64268">
    <property type="entry name" value="PX domain"/>
    <property type="match status" value="1"/>
</dbReference>
<dbReference type="Pfam" id="PF00595">
    <property type="entry name" value="PDZ"/>
    <property type="match status" value="1"/>
</dbReference>
<evidence type="ECO:0000256" key="3">
    <source>
        <dbReference type="ARBA" id="ARBA00022753"/>
    </source>
</evidence>
<dbReference type="PROSITE" id="PS50106">
    <property type="entry name" value="PDZ"/>
    <property type="match status" value="1"/>
</dbReference>
<dbReference type="PROSITE" id="PS50195">
    <property type="entry name" value="PX"/>
    <property type="match status" value="1"/>
</dbReference>
<evidence type="ECO:0000259" key="7">
    <source>
        <dbReference type="PROSITE" id="PS50195"/>
    </source>
</evidence>
<dbReference type="GO" id="GO:0032456">
    <property type="term" value="P:endocytic recycling"/>
    <property type="evidence" value="ECO:0007669"/>
    <property type="project" value="TreeGrafter"/>
</dbReference>
<comment type="subcellular location">
    <subcellularLocation>
        <location evidence="2">Early endosome</location>
    </subcellularLocation>
    <subcellularLocation>
        <location evidence="1">Endomembrane system</location>
        <topology evidence="1">Peripheral membrane protein</topology>
    </subcellularLocation>
</comment>
<dbReference type="CDD" id="cd23070">
    <property type="entry name" value="PDZ_SNX27-like"/>
    <property type="match status" value="1"/>
</dbReference>
<dbReference type="FunFam" id="3.30.1520.10:FF:000003">
    <property type="entry name" value="sorting nexin-27 isoform X2"/>
    <property type="match status" value="1"/>
</dbReference>
<evidence type="ECO:0000256" key="1">
    <source>
        <dbReference type="ARBA" id="ARBA00004184"/>
    </source>
</evidence>
<sequence length="501" mass="57228">MSHNNHSTQNGAGPRVVTIYKSETGFGFNVRGQVSEGGQWRPINGELYPPLQHVSAVLEGGAAEKAGVCRGDRILEVNGTTVDGAEHRYVVELIKQGGDALKLTVISVSQKEAERLEPSEETSGFSYIDYSEKRSLPISIPDYSLVESRTGEKYVVYNIYMAGRHLCARRYREFSNLHNELKKEFPDFNFPKLPGKWPFTLSEQQIDSRRRGLEVYLERVCAVKVIAESSPVHHFLNDSDTVQGMLVDLKIQIPDGSLICVAQPRTATAAQVFAEAADKLQLPKNCLPYWALFEIVEYNFERKVGDEELPHHLYIQNYSTATATCLAIHRWLFDPHRERMLCEDDRQHLWIYHLAVEGVNRGHITPTDALYQLKALQDPARKHQYLQVVRECSGYGDVVFPHCACDARKKGHVRPHIGFSSFRLHACKEDGTLQAQVIEFAWSSIENYEVDDDAIAFCFSFRQSPEMNRWVKIFTTYNHYMADCFDRVLQERREEESTESV</sequence>
<evidence type="ECO:0000259" key="6">
    <source>
        <dbReference type="PROSITE" id="PS50106"/>
    </source>
</evidence>
<evidence type="ECO:0000313" key="9">
    <source>
        <dbReference type="EMBL" id="LAC20034.1"/>
    </source>
</evidence>
<dbReference type="GO" id="GO:0007165">
    <property type="term" value="P:signal transduction"/>
    <property type="evidence" value="ECO:0007669"/>
    <property type="project" value="InterPro"/>
</dbReference>
<reference evidence="9" key="1">
    <citation type="submission" date="2017-11" db="EMBL/GenBank/DDBJ databases">
        <title>The sensing device of the deep-sea amphipod.</title>
        <authorList>
            <person name="Kobayashi H."/>
            <person name="Nagahama T."/>
            <person name="Arai W."/>
            <person name="Sasagawa Y."/>
            <person name="Umeda M."/>
            <person name="Hayashi T."/>
            <person name="Nikaido I."/>
            <person name="Watanabe H."/>
            <person name="Oguri K."/>
            <person name="Kitazato H."/>
            <person name="Fujioka K."/>
            <person name="Kido Y."/>
            <person name="Takami H."/>
        </authorList>
    </citation>
    <scope>NUCLEOTIDE SEQUENCE</scope>
    <source>
        <tissue evidence="9">Whole body</tissue>
    </source>
</reference>
<dbReference type="GO" id="GO:0006886">
    <property type="term" value="P:intracellular protein transport"/>
    <property type="evidence" value="ECO:0007669"/>
    <property type="project" value="TreeGrafter"/>
</dbReference>
<proteinExistence type="evidence at transcript level"/>
<dbReference type="Pfam" id="PF00787">
    <property type="entry name" value="PX"/>
    <property type="match status" value="1"/>
</dbReference>
<dbReference type="FunFam" id="2.30.42.10:FF:000061">
    <property type="entry name" value="sorting nexin-27 isoform X2"/>
    <property type="match status" value="1"/>
</dbReference>
<organism evidence="9">
    <name type="scientific">Hirondellea gigas</name>
    <dbReference type="NCBI Taxonomy" id="1518452"/>
    <lineage>
        <taxon>Eukaryota</taxon>
        <taxon>Metazoa</taxon>
        <taxon>Ecdysozoa</taxon>
        <taxon>Arthropoda</taxon>
        <taxon>Crustacea</taxon>
        <taxon>Multicrustacea</taxon>
        <taxon>Malacostraca</taxon>
        <taxon>Eumalacostraca</taxon>
        <taxon>Peracarida</taxon>
        <taxon>Amphipoda</taxon>
        <taxon>Amphilochidea</taxon>
        <taxon>Lysianassida</taxon>
        <taxon>Lysianassidira</taxon>
        <taxon>Lysianassoidea</taxon>
        <taxon>Lysianassidae</taxon>
        <taxon>Hirondellea</taxon>
    </lineage>
</organism>
<accession>A0A6A7FPA4</accession>
<dbReference type="Gene3D" id="3.10.20.90">
    <property type="entry name" value="Phosphatidylinositol 3-kinase Catalytic Subunit, Chain A, domain 1"/>
    <property type="match status" value="1"/>
</dbReference>
<dbReference type="SUPFAM" id="SSF50156">
    <property type="entry name" value="PDZ domain-like"/>
    <property type="match status" value="1"/>
</dbReference>
<dbReference type="InterPro" id="IPR037833">
    <property type="entry name" value="SNX27_PX"/>
</dbReference>
<dbReference type="InterPro" id="IPR036871">
    <property type="entry name" value="PX_dom_sf"/>
</dbReference>
<dbReference type="SMART" id="SM00312">
    <property type="entry name" value="PX"/>
    <property type="match status" value="1"/>
</dbReference>
<keyword evidence="4" id="KW-0446">Lipid-binding</keyword>
<feature type="domain" description="Ras-associating" evidence="8">
    <location>
        <begin position="249"/>
        <end position="333"/>
    </location>
</feature>
<dbReference type="InterPro" id="IPR000159">
    <property type="entry name" value="RA_dom"/>
</dbReference>
<keyword evidence="5" id="KW-0472">Membrane</keyword>
<name>A0A6A7FPA4_9CRUS</name>
<keyword evidence="3" id="KW-0967">Endosome</keyword>
<dbReference type="AlphaFoldDB" id="A0A6A7FPA4"/>
<evidence type="ECO:0000256" key="5">
    <source>
        <dbReference type="ARBA" id="ARBA00023136"/>
    </source>
</evidence>